<dbReference type="STRING" id="1094619.G4ZIL6"/>
<dbReference type="InParanoid" id="G4ZIL6"/>
<accession>G4ZIL6</accession>
<evidence type="ECO:0000313" key="2">
    <source>
        <dbReference type="Proteomes" id="UP000002640"/>
    </source>
</evidence>
<reference evidence="1 2" key="1">
    <citation type="journal article" date="2006" name="Science">
        <title>Phytophthora genome sequences uncover evolutionary origins and mechanisms of pathogenesis.</title>
        <authorList>
            <person name="Tyler B.M."/>
            <person name="Tripathy S."/>
            <person name="Zhang X."/>
            <person name="Dehal P."/>
            <person name="Jiang R.H."/>
            <person name="Aerts A."/>
            <person name="Arredondo F.D."/>
            <person name="Baxter L."/>
            <person name="Bensasson D."/>
            <person name="Beynon J.L."/>
            <person name="Chapman J."/>
            <person name="Damasceno C.M."/>
            <person name="Dorrance A.E."/>
            <person name="Dou D."/>
            <person name="Dickerman A.W."/>
            <person name="Dubchak I.L."/>
            <person name="Garbelotto M."/>
            <person name="Gijzen M."/>
            <person name="Gordon S.G."/>
            <person name="Govers F."/>
            <person name="Grunwald N.J."/>
            <person name="Huang W."/>
            <person name="Ivors K.L."/>
            <person name="Jones R.W."/>
            <person name="Kamoun S."/>
            <person name="Krampis K."/>
            <person name="Lamour K.H."/>
            <person name="Lee M.K."/>
            <person name="McDonald W.H."/>
            <person name="Medina M."/>
            <person name="Meijer H.J."/>
            <person name="Nordberg E.K."/>
            <person name="Maclean D.J."/>
            <person name="Ospina-Giraldo M.D."/>
            <person name="Morris P.F."/>
            <person name="Phuntumart V."/>
            <person name="Putnam N.H."/>
            <person name="Rash S."/>
            <person name="Rose J.K."/>
            <person name="Sakihama Y."/>
            <person name="Salamov A.A."/>
            <person name="Savidor A."/>
            <person name="Scheuring C.F."/>
            <person name="Smith B.M."/>
            <person name="Sobral B.W."/>
            <person name="Terry A."/>
            <person name="Torto-Alalibo T.A."/>
            <person name="Win J."/>
            <person name="Xu Z."/>
            <person name="Zhang H."/>
            <person name="Grigoriev I.V."/>
            <person name="Rokhsar D.S."/>
            <person name="Boore J.L."/>
        </authorList>
    </citation>
    <scope>NUCLEOTIDE SEQUENCE [LARGE SCALE GENOMIC DNA]</scope>
    <source>
        <strain evidence="1 2">P6497</strain>
    </source>
</reference>
<keyword evidence="2" id="KW-1185">Reference proteome</keyword>
<name>G4ZIL6_PHYSP</name>
<dbReference type="RefSeq" id="XP_009526318.1">
    <property type="nucleotide sequence ID" value="XM_009528023.1"/>
</dbReference>
<dbReference type="EMBL" id="JH159154">
    <property type="protein sequence ID" value="EGZ17260.1"/>
    <property type="molecule type" value="Genomic_DNA"/>
</dbReference>
<organism evidence="1 2">
    <name type="scientific">Phytophthora sojae (strain P6497)</name>
    <name type="common">Soybean stem and root rot agent</name>
    <name type="synonym">Phytophthora megasperma f. sp. glycines</name>
    <dbReference type="NCBI Taxonomy" id="1094619"/>
    <lineage>
        <taxon>Eukaryota</taxon>
        <taxon>Sar</taxon>
        <taxon>Stramenopiles</taxon>
        <taxon>Oomycota</taxon>
        <taxon>Peronosporomycetes</taxon>
        <taxon>Peronosporales</taxon>
        <taxon>Peronosporaceae</taxon>
        <taxon>Phytophthora</taxon>
    </lineage>
</organism>
<proteinExistence type="predicted"/>
<protein>
    <submittedName>
        <fullName evidence="1">Uncharacterized protein</fullName>
    </submittedName>
</protein>
<evidence type="ECO:0000313" key="1">
    <source>
        <dbReference type="EMBL" id="EGZ17260.1"/>
    </source>
</evidence>
<gene>
    <name evidence="1" type="ORF">PHYSODRAFT_331264</name>
</gene>
<dbReference type="Proteomes" id="UP000002640">
    <property type="component" value="Unassembled WGS sequence"/>
</dbReference>
<dbReference type="GeneID" id="20646254"/>
<dbReference type="AlphaFoldDB" id="G4ZIL6"/>
<sequence length="164" mass="18362">MMKKKSGISIRAYAAAASATARREPQNPVRRPQQIDSALQVLMEERERATLQKAIDSRPINTKRKYEGYQKEFVEWSQLMGFGDGVTATGSKLHLFLDTQVVGRESKKKKKGKVIGGINGQVANKMNANDHPRTYKVKQLLSTVQAETTATRKKTTPIAAWDRC</sequence>
<dbReference type="KEGG" id="psoj:PHYSODRAFT_331264"/>